<keyword evidence="14" id="KW-1185">Reference proteome</keyword>
<dbReference type="Proteomes" id="UP001148838">
    <property type="component" value="Unassembled WGS sequence"/>
</dbReference>
<feature type="non-terminal residue" evidence="13">
    <location>
        <position position="116"/>
    </location>
</feature>
<sequence length="116" mass="13126">LYKIILVVLQTVLGSSKHLDKASSYKFLEPWLGTGLLTSTGSKWHSHRKLITPTFHFKILDNFVEVFSEKSEILVNKLKKEIGSQGFDVYPYITRCALDIICGECPCFLINNGFVS</sequence>
<keyword evidence="10" id="KW-0408">Iron</keyword>
<comment type="similarity">
    <text evidence="4">Belongs to the cytochrome P450 family.</text>
</comment>
<evidence type="ECO:0000313" key="14">
    <source>
        <dbReference type="Proteomes" id="UP001148838"/>
    </source>
</evidence>
<comment type="caution">
    <text evidence="13">The sequence shown here is derived from an EMBL/GenBank/DDBJ whole genome shotgun (WGS) entry which is preliminary data.</text>
</comment>
<evidence type="ECO:0000256" key="10">
    <source>
        <dbReference type="ARBA" id="ARBA00023004"/>
    </source>
</evidence>
<comment type="cofactor">
    <cofactor evidence="1">
        <name>heme</name>
        <dbReference type="ChEBI" id="CHEBI:30413"/>
    </cofactor>
</comment>
<name>A0ABQ8SGX6_PERAM</name>
<keyword evidence="12" id="KW-0472">Membrane</keyword>
<dbReference type="Gene3D" id="1.10.630.10">
    <property type="entry name" value="Cytochrome P450"/>
    <property type="match status" value="1"/>
</dbReference>
<reference evidence="13 14" key="1">
    <citation type="journal article" date="2022" name="Allergy">
        <title>Genome assembly and annotation of Periplaneta americana reveal a comprehensive cockroach allergen profile.</title>
        <authorList>
            <person name="Wang L."/>
            <person name="Xiong Q."/>
            <person name="Saelim N."/>
            <person name="Wang L."/>
            <person name="Nong W."/>
            <person name="Wan A.T."/>
            <person name="Shi M."/>
            <person name="Liu X."/>
            <person name="Cao Q."/>
            <person name="Hui J.H.L."/>
            <person name="Sookrung N."/>
            <person name="Leung T.F."/>
            <person name="Tungtrongchitr A."/>
            <person name="Tsui S.K.W."/>
        </authorList>
    </citation>
    <scope>NUCLEOTIDE SEQUENCE [LARGE SCALE GENOMIC DNA]</scope>
    <source>
        <strain evidence="13">PWHHKU_190912</strain>
    </source>
</reference>
<protein>
    <submittedName>
        <fullName evidence="13">Cytochrome P450 4C1</fullName>
    </submittedName>
</protein>
<comment type="subcellular location">
    <subcellularLocation>
        <location evidence="3">Endoplasmic reticulum membrane</location>
        <topology evidence="3">Peripheral membrane protein</topology>
    </subcellularLocation>
    <subcellularLocation>
        <location evidence="2">Microsome membrane</location>
        <topology evidence="2">Peripheral membrane protein</topology>
    </subcellularLocation>
</comment>
<keyword evidence="5" id="KW-0349">Heme</keyword>
<evidence type="ECO:0000256" key="9">
    <source>
        <dbReference type="ARBA" id="ARBA00023002"/>
    </source>
</evidence>
<evidence type="ECO:0000256" key="12">
    <source>
        <dbReference type="ARBA" id="ARBA00023136"/>
    </source>
</evidence>
<keyword evidence="7" id="KW-0256">Endoplasmic reticulum</keyword>
<evidence type="ECO:0000256" key="1">
    <source>
        <dbReference type="ARBA" id="ARBA00001971"/>
    </source>
</evidence>
<keyword evidence="11" id="KW-0503">Monooxygenase</keyword>
<dbReference type="SUPFAM" id="SSF48264">
    <property type="entry name" value="Cytochrome P450"/>
    <property type="match status" value="1"/>
</dbReference>
<evidence type="ECO:0000313" key="13">
    <source>
        <dbReference type="EMBL" id="KAJ4433390.1"/>
    </source>
</evidence>
<dbReference type="EMBL" id="JAJSOF020000027">
    <property type="protein sequence ID" value="KAJ4433390.1"/>
    <property type="molecule type" value="Genomic_DNA"/>
</dbReference>
<dbReference type="InterPro" id="IPR050196">
    <property type="entry name" value="Cytochrome_P450_Monoox"/>
</dbReference>
<organism evidence="13 14">
    <name type="scientific">Periplaneta americana</name>
    <name type="common">American cockroach</name>
    <name type="synonym">Blatta americana</name>
    <dbReference type="NCBI Taxonomy" id="6978"/>
    <lineage>
        <taxon>Eukaryota</taxon>
        <taxon>Metazoa</taxon>
        <taxon>Ecdysozoa</taxon>
        <taxon>Arthropoda</taxon>
        <taxon>Hexapoda</taxon>
        <taxon>Insecta</taxon>
        <taxon>Pterygota</taxon>
        <taxon>Neoptera</taxon>
        <taxon>Polyneoptera</taxon>
        <taxon>Dictyoptera</taxon>
        <taxon>Blattodea</taxon>
        <taxon>Blattoidea</taxon>
        <taxon>Blattidae</taxon>
        <taxon>Blattinae</taxon>
        <taxon>Periplaneta</taxon>
    </lineage>
</organism>
<dbReference type="PANTHER" id="PTHR24291:SF189">
    <property type="entry name" value="CYTOCHROME P450 4C3-RELATED"/>
    <property type="match status" value="1"/>
</dbReference>
<evidence type="ECO:0000256" key="3">
    <source>
        <dbReference type="ARBA" id="ARBA00004406"/>
    </source>
</evidence>
<gene>
    <name evidence="13" type="primary">CYP4C1_3</name>
    <name evidence="13" type="ORF">ANN_15649</name>
</gene>
<feature type="non-terminal residue" evidence="13">
    <location>
        <position position="1"/>
    </location>
</feature>
<evidence type="ECO:0000256" key="2">
    <source>
        <dbReference type="ARBA" id="ARBA00004174"/>
    </source>
</evidence>
<dbReference type="InterPro" id="IPR001128">
    <property type="entry name" value="Cyt_P450"/>
</dbReference>
<keyword evidence="8" id="KW-0492">Microsome</keyword>
<evidence type="ECO:0000256" key="4">
    <source>
        <dbReference type="ARBA" id="ARBA00010617"/>
    </source>
</evidence>
<evidence type="ECO:0000256" key="11">
    <source>
        <dbReference type="ARBA" id="ARBA00023033"/>
    </source>
</evidence>
<evidence type="ECO:0000256" key="7">
    <source>
        <dbReference type="ARBA" id="ARBA00022824"/>
    </source>
</evidence>
<keyword evidence="6" id="KW-0479">Metal-binding</keyword>
<dbReference type="Pfam" id="PF00067">
    <property type="entry name" value="p450"/>
    <property type="match status" value="1"/>
</dbReference>
<evidence type="ECO:0000256" key="5">
    <source>
        <dbReference type="ARBA" id="ARBA00022617"/>
    </source>
</evidence>
<keyword evidence="9" id="KW-0560">Oxidoreductase</keyword>
<accession>A0ABQ8SGX6</accession>
<proteinExistence type="inferred from homology"/>
<evidence type="ECO:0000256" key="6">
    <source>
        <dbReference type="ARBA" id="ARBA00022723"/>
    </source>
</evidence>
<evidence type="ECO:0000256" key="8">
    <source>
        <dbReference type="ARBA" id="ARBA00022848"/>
    </source>
</evidence>
<dbReference type="InterPro" id="IPR036396">
    <property type="entry name" value="Cyt_P450_sf"/>
</dbReference>
<dbReference type="PANTHER" id="PTHR24291">
    <property type="entry name" value="CYTOCHROME P450 FAMILY 4"/>
    <property type="match status" value="1"/>
</dbReference>